<gene>
    <name evidence="1" type="ORF">VNO77_04457</name>
</gene>
<evidence type="ECO:0000313" key="1">
    <source>
        <dbReference type="EMBL" id="KAK7362346.1"/>
    </source>
</evidence>
<reference evidence="1 2" key="1">
    <citation type="submission" date="2024-01" db="EMBL/GenBank/DDBJ databases">
        <title>The genomes of 5 underutilized Papilionoideae crops provide insights into root nodulation and disease resistanc.</title>
        <authorList>
            <person name="Jiang F."/>
        </authorList>
    </citation>
    <scope>NUCLEOTIDE SEQUENCE [LARGE SCALE GENOMIC DNA]</scope>
    <source>
        <strain evidence="1">LVBAO_FW01</strain>
        <tissue evidence="1">Leaves</tissue>
    </source>
</reference>
<dbReference type="AlphaFoldDB" id="A0AAN9R7S2"/>
<accession>A0AAN9R7S2</accession>
<protein>
    <submittedName>
        <fullName evidence="1">Uncharacterized protein</fullName>
    </submittedName>
</protein>
<evidence type="ECO:0000313" key="2">
    <source>
        <dbReference type="Proteomes" id="UP001367508"/>
    </source>
</evidence>
<organism evidence="1 2">
    <name type="scientific">Canavalia gladiata</name>
    <name type="common">Sword bean</name>
    <name type="synonym">Dolichos gladiatus</name>
    <dbReference type="NCBI Taxonomy" id="3824"/>
    <lineage>
        <taxon>Eukaryota</taxon>
        <taxon>Viridiplantae</taxon>
        <taxon>Streptophyta</taxon>
        <taxon>Embryophyta</taxon>
        <taxon>Tracheophyta</taxon>
        <taxon>Spermatophyta</taxon>
        <taxon>Magnoliopsida</taxon>
        <taxon>eudicotyledons</taxon>
        <taxon>Gunneridae</taxon>
        <taxon>Pentapetalae</taxon>
        <taxon>rosids</taxon>
        <taxon>fabids</taxon>
        <taxon>Fabales</taxon>
        <taxon>Fabaceae</taxon>
        <taxon>Papilionoideae</taxon>
        <taxon>50 kb inversion clade</taxon>
        <taxon>NPAAA clade</taxon>
        <taxon>indigoferoid/millettioid clade</taxon>
        <taxon>Phaseoleae</taxon>
        <taxon>Canavalia</taxon>
    </lineage>
</organism>
<name>A0AAN9R7S2_CANGL</name>
<comment type="caution">
    <text evidence="1">The sequence shown here is derived from an EMBL/GenBank/DDBJ whole genome shotgun (WGS) entry which is preliminary data.</text>
</comment>
<dbReference type="Proteomes" id="UP001367508">
    <property type="component" value="Unassembled WGS sequence"/>
</dbReference>
<keyword evidence="2" id="KW-1185">Reference proteome</keyword>
<sequence>MRVIEMASLKRLRITSTLPNRGYERRVTHGELPQLWPRPKELLLVVYMIMKRRIWQSPCRSYVNACKCLLVRGRNCTLVMKRCPCMADAQGGIGATTKPMQVHKTLARDHKSKVVQEVRLEANLEPSDGAT</sequence>
<dbReference type="EMBL" id="JAYMYQ010000001">
    <property type="protein sequence ID" value="KAK7362346.1"/>
    <property type="molecule type" value="Genomic_DNA"/>
</dbReference>
<proteinExistence type="predicted"/>